<keyword evidence="4 5" id="KW-0472">Membrane</keyword>
<dbReference type="InterPro" id="IPR050579">
    <property type="entry name" value="PMP-22/EMP/MP20-like"/>
</dbReference>
<accession>A0AAE1AH20</accession>
<evidence type="ECO:0000256" key="5">
    <source>
        <dbReference type="SAM" id="Phobius"/>
    </source>
</evidence>
<dbReference type="AlphaFoldDB" id="A0AAE1AH20"/>
<dbReference type="GO" id="GO:0005886">
    <property type="term" value="C:plasma membrane"/>
    <property type="evidence" value="ECO:0007669"/>
    <property type="project" value="TreeGrafter"/>
</dbReference>
<evidence type="ECO:0000313" key="7">
    <source>
        <dbReference type="Proteomes" id="UP001283361"/>
    </source>
</evidence>
<dbReference type="PANTHER" id="PTHR10671:SF108">
    <property type="entry name" value="CLAUDIN FAMILY PROTEIN-RELATED"/>
    <property type="match status" value="1"/>
</dbReference>
<keyword evidence="3 5" id="KW-1133">Transmembrane helix</keyword>
<proteinExistence type="predicted"/>
<evidence type="ECO:0000313" key="6">
    <source>
        <dbReference type="EMBL" id="KAK3787819.1"/>
    </source>
</evidence>
<dbReference type="PANTHER" id="PTHR10671">
    <property type="entry name" value="EPITHELIAL MEMBRANE PROTEIN-RELATED"/>
    <property type="match status" value="1"/>
</dbReference>
<feature type="transmembrane region" description="Helical" evidence="5">
    <location>
        <begin position="215"/>
        <end position="238"/>
    </location>
</feature>
<name>A0AAE1AH20_9GAST</name>
<evidence type="ECO:0000256" key="4">
    <source>
        <dbReference type="ARBA" id="ARBA00023136"/>
    </source>
</evidence>
<keyword evidence="7" id="KW-1185">Reference proteome</keyword>
<dbReference type="Gene3D" id="1.20.140.150">
    <property type="match status" value="1"/>
</dbReference>
<evidence type="ECO:0000256" key="2">
    <source>
        <dbReference type="ARBA" id="ARBA00022692"/>
    </source>
</evidence>
<comment type="caution">
    <text evidence="6">The sequence shown here is derived from an EMBL/GenBank/DDBJ whole genome shotgun (WGS) entry which is preliminary data.</text>
</comment>
<feature type="transmembrane region" description="Helical" evidence="5">
    <location>
        <begin position="128"/>
        <end position="150"/>
    </location>
</feature>
<comment type="subcellular location">
    <subcellularLocation>
        <location evidence="1">Membrane</location>
        <topology evidence="1">Multi-pass membrane protein</topology>
    </subcellularLocation>
</comment>
<dbReference type="EMBL" id="JAWDGP010001837">
    <property type="protein sequence ID" value="KAK3787819.1"/>
    <property type="molecule type" value="Genomic_DNA"/>
</dbReference>
<protein>
    <submittedName>
        <fullName evidence="6">Uncharacterized protein</fullName>
    </submittedName>
</protein>
<gene>
    <name evidence="6" type="ORF">RRG08_038521</name>
</gene>
<evidence type="ECO:0000256" key="3">
    <source>
        <dbReference type="ARBA" id="ARBA00022989"/>
    </source>
</evidence>
<sequence>MVNPAFLFNLMGVVLLTIAFVLHIVCLATPYYSVANMNGFAKEVINVARTDSSRLGISPQEMEEALQSLSGMAGGSINFGMWKFCLTTNQEQQDIHLCPLWKGETTFHKDTGMLKTLESEGWIRGVQAMAILGTIFLVFALSSAVVNVVIKSKGDRLRLLYLFILFFCATAAVFIIIGDIIMSAKYSSAFDLMMLKTENPPPPQLYELFTKRFSLSWGFALDIVSAAFVLLAGAAHFIAGRIANSSSGVI</sequence>
<feature type="transmembrane region" description="Helical" evidence="5">
    <location>
        <begin position="159"/>
        <end position="184"/>
    </location>
</feature>
<reference evidence="6" key="1">
    <citation type="journal article" date="2023" name="G3 (Bethesda)">
        <title>A reference genome for the long-term kleptoplast-retaining sea slug Elysia crispata morphotype clarki.</title>
        <authorList>
            <person name="Eastman K.E."/>
            <person name="Pendleton A.L."/>
            <person name="Shaikh M.A."/>
            <person name="Suttiyut T."/>
            <person name="Ogas R."/>
            <person name="Tomko P."/>
            <person name="Gavelis G."/>
            <person name="Widhalm J.R."/>
            <person name="Wisecaver J.H."/>
        </authorList>
    </citation>
    <scope>NUCLEOTIDE SEQUENCE</scope>
    <source>
        <strain evidence="6">ECLA1</strain>
    </source>
</reference>
<evidence type="ECO:0000256" key="1">
    <source>
        <dbReference type="ARBA" id="ARBA00004141"/>
    </source>
</evidence>
<feature type="transmembrane region" description="Helical" evidence="5">
    <location>
        <begin position="7"/>
        <end position="32"/>
    </location>
</feature>
<organism evidence="6 7">
    <name type="scientific">Elysia crispata</name>
    <name type="common">lettuce slug</name>
    <dbReference type="NCBI Taxonomy" id="231223"/>
    <lineage>
        <taxon>Eukaryota</taxon>
        <taxon>Metazoa</taxon>
        <taxon>Spiralia</taxon>
        <taxon>Lophotrochozoa</taxon>
        <taxon>Mollusca</taxon>
        <taxon>Gastropoda</taxon>
        <taxon>Heterobranchia</taxon>
        <taxon>Euthyneura</taxon>
        <taxon>Panpulmonata</taxon>
        <taxon>Sacoglossa</taxon>
        <taxon>Placobranchoidea</taxon>
        <taxon>Plakobranchidae</taxon>
        <taxon>Elysia</taxon>
    </lineage>
</organism>
<keyword evidence="2 5" id="KW-0812">Transmembrane</keyword>
<dbReference type="Proteomes" id="UP001283361">
    <property type="component" value="Unassembled WGS sequence"/>
</dbReference>